<evidence type="ECO:0000313" key="1">
    <source>
        <dbReference type="EMBL" id="KAG5177664.1"/>
    </source>
</evidence>
<dbReference type="PANTHER" id="PTHR34348:SF1">
    <property type="entry name" value="SURFEIT LOCUS PROTEIN 2"/>
    <property type="match status" value="1"/>
</dbReference>
<name>A0A835YV33_9STRA</name>
<dbReference type="PANTHER" id="PTHR34348">
    <property type="entry name" value="SURFEIT LOCUS PROTEIN 2"/>
    <property type="match status" value="1"/>
</dbReference>
<dbReference type="InterPro" id="IPR008833">
    <property type="entry name" value="Surf2"/>
</dbReference>
<dbReference type="Proteomes" id="UP000664859">
    <property type="component" value="Unassembled WGS sequence"/>
</dbReference>
<accession>A0A835YV33</accession>
<sequence>MGKKRQVPTAGSAATAAPATAAGAAAAAARPPVPPEVQAIIDQHDFLSLNEHGKAHCNVTNLDIPARVDALKTHLASKKFIKQRDWYSYDFSKYEPHIVANKKDPKLLFCKLTMKPLNRIPEEIETHVNGKRFKRLVAEAEAAQARKQANKKAAAVEADGDEASCR</sequence>
<protein>
    <submittedName>
        <fullName evidence="1">Surfeit locus protein 2-domain-containing protein</fullName>
    </submittedName>
</protein>
<dbReference type="OrthoDB" id="127285at2759"/>
<dbReference type="Pfam" id="PF05477">
    <property type="entry name" value="SURF2"/>
    <property type="match status" value="1"/>
</dbReference>
<comment type="caution">
    <text evidence="1">The sequence shown here is derived from an EMBL/GenBank/DDBJ whole genome shotgun (WGS) entry which is preliminary data.</text>
</comment>
<organism evidence="1 2">
    <name type="scientific">Tribonema minus</name>
    <dbReference type="NCBI Taxonomy" id="303371"/>
    <lineage>
        <taxon>Eukaryota</taxon>
        <taxon>Sar</taxon>
        <taxon>Stramenopiles</taxon>
        <taxon>Ochrophyta</taxon>
        <taxon>PX clade</taxon>
        <taxon>Xanthophyceae</taxon>
        <taxon>Tribonematales</taxon>
        <taxon>Tribonemataceae</taxon>
        <taxon>Tribonema</taxon>
    </lineage>
</organism>
<keyword evidence="2" id="KW-1185">Reference proteome</keyword>
<evidence type="ECO:0000313" key="2">
    <source>
        <dbReference type="Proteomes" id="UP000664859"/>
    </source>
</evidence>
<gene>
    <name evidence="1" type="ORF">JKP88DRAFT_202321</name>
</gene>
<dbReference type="EMBL" id="JAFCMP010000523">
    <property type="protein sequence ID" value="KAG5177664.1"/>
    <property type="molecule type" value="Genomic_DNA"/>
</dbReference>
<proteinExistence type="predicted"/>
<dbReference type="AlphaFoldDB" id="A0A835YV33"/>
<reference evidence="1" key="1">
    <citation type="submission" date="2021-02" db="EMBL/GenBank/DDBJ databases">
        <title>First Annotated Genome of the Yellow-green Alga Tribonema minus.</title>
        <authorList>
            <person name="Mahan K.M."/>
        </authorList>
    </citation>
    <scope>NUCLEOTIDE SEQUENCE</scope>
    <source>
        <strain evidence="1">UTEX B ZZ1240</strain>
    </source>
</reference>